<dbReference type="PROSITE" id="PS51898">
    <property type="entry name" value="TYR_RECOMBINASE"/>
    <property type="match status" value="1"/>
</dbReference>
<dbReference type="EMBL" id="CP045915">
    <property type="protein sequence ID" value="QGH36877.1"/>
    <property type="molecule type" value="Genomic_DNA"/>
</dbReference>
<keyword evidence="3 5" id="KW-0238">DNA-binding</keyword>
<dbReference type="InterPro" id="IPR013762">
    <property type="entry name" value="Integrase-like_cat_sf"/>
</dbReference>
<dbReference type="Pfam" id="PF14657">
    <property type="entry name" value="Arm-DNA-bind_4"/>
    <property type="match status" value="1"/>
</dbReference>
<dbReference type="PANTHER" id="PTHR30629">
    <property type="entry name" value="PROPHAGE INTEGRASE"/>
    <property type="match status" value="1"/>
</dbReference>
<evidence type="ECO:0000256" key="3">
    <source>
        <dbReference type="ARBA" id="ARBA00023125"/>
    </source>
</evidence>
<keyword evidence="4" id="KW-0233">DNA recombination</keyword>
<dbReference type="InterPro" id="IPR004107">
    <property type="entry name" value="Integrase_SAM-like_N"/>
</dbReference>
<dbReference type="GO" id="GO:0003677">
    <property type="term" value="F:DNA binding"/>
    <property type="evidence" value="ECO:0007669"/>
    <property type="project" value="UniProtKB-UniRule"/>
</dbReference>
<dbReference type="InterPro" id="IPR010998">
    <property type="entry name" value="Integrase_recombinase_N"/>
</dbReference>
<feature type="domain" description="Tyr recombinase" evidence="6">
    <location>
        <begin position="162"/>
        <end position="356"/>
    </location>
</feature>
<dbReference type="InterPro" id="IPR028259">
    <property type="entry name" value="AP2-like_int_N"/>
</dbReference>
<organism evidence="8 9">
    <name type="scientific">Gracilibacillus salitolerans</name>
    <dbReference type="NCBI Taxonomy" id="2663022"/>
    <lineage>
        <taxon>Bacteria</taxon>
        <taxon>Bacillati</taxon>
        <taxon>Bacillota</taxon>
        <taxon>Bacilli</taxon>
        <taxon>Bacillales</taxon>
        <taxon>Bacillaceae</taxon>
        <taxon>Gracilibacillus</taxon>
    </lineage>
</organism>
<dbReference type="Pfam" id="PF14659">
    <property type="entry name" value="Phage_int_SAM_3"/>
    <property type="match status" value="1"/>
</dbReference>
<proteinExistence type="inferred from homology"/>
<dbReference type="PANTHER" id="PTHR30629:SF2">
    <property type="entry name" value="PROPHAGE INTEGRASE INTS-RELATED"/>
    <property type="match status" value="1"/>
</dbReference>
<dbReference type="GO" id="GO:0015074">
    <property type="term" value="P:DNA integration"/>
    <property type="evidence" value="ECO:0007669"/>
    <property type="project" value="UniProtKB-KW"/>
</dbReference>
<keyword evidence="2" id="KW-0229">DNA integration</keyword>
<feature type="domain" description="Core-binding (CB)" evidence="7">
    <location>
        <begin position="59"/>
        <end position="139"/>
    </location>
</feature>
<dbReference type="AlphaFoldDB" id="A0A5Q2TS00"/>
<protein>
    <submittedName>
        <fullName evidence="8">Tyrosine-type recombinase/integrase</fullName>
    </submittedName>
</protein>
<dbReference type="Proteomes" id="UP000339690">
    <property type="component" value="Chromosome"/>
</dbReference>
<evidence type="ECO:0000259" key="6">
    <source>
        <dbReference type="PROSITE" id="PS51898"/>
    </source>
</evidence>
<evidence type="ECO:0000259" key="7">
    <source>
        <dbReference type="PROSITE" id="PS51900"/>
    </source>
</evidence>
<dbReference type="SUPFAM" id="SSF56349">
    <property type="entry name" value="DNA breaking-rejoining enzymes"/>
    <property type="match status" value="1"/>
</dbReference>
<keyword evidence="9" id="KW-1185">Reference proteome</keyword>
<comment type="similarity">
    <text evidence="1">Belongs to the 'phage' integrase family.</text>
</comment>
<dbReference type="KEGG" id="grc:GI584_00085"/>
<dbReference type="GO" id="GO:0006310">
    <property type="term" value="P:DNA recombination"/>
    <property type="evidence" value="ECO:0007669"/>
    <property type="project" value="UniProtKB-KW"/>
</dbReference>
<accession>A0A5Q2TS00</accession>
<reference evidence="8 9" key="1">
    <citation type="submission" date="2019-11" db="EMBL/GenBank/DDBJ databases">
        <title>Gracilibacillus salitolerans sp. nov., a moderate halophile isolated from a saline soil in northwest China.</title>
        <authorList>
            <person name="Gan L."/>
        </authorList>
    </citation>
    <scope>NUCLEOTIDE SEQUENCE [LARGE SCALE GENOMIC DNA]</scope>
    <source>
        <strain evidence="8 9">SCU50</strain>
    </source>
</reference>
<dbReference type="InterPro" id="IPR011010">
    <property type="entry name" value="DNA_brk_join_enz"/>
</dbReference>
<dbReference type="Gene3D" id="1.10.443.10">
    <property type="entry name" value="Intergrase catalytic core"/>
    <property type="match status" value="1"/>
</dbReference>
<evidence type="ECO:0000256" key="2">
    <source>
        <dbReference type="ARBA" id="ARBA00022908"/>
    </source>
</evidence>
<evidence type="ECO:0000256" key="1">
    <source>
        <dbReference type="ARBA" id="ARBA00008857"/>
    </source>
</evidence>
<dbReference type="Gene3D" id="1.10.150.130">
    <property type="match status" value="1"/>
</dbReference>
<gene>
    <name evidence="8" type="ORF">GI584_00085</name>
</gene>
<name>A0A5Q2TS00_9BACI</name>
<evidence type="ECO:0000256" key="4">
    <source>
        <dbReference type="ARBA" id="ARBA00023172"/>
    </source>
</evidence>
<evidence type="ECO:0000313" key="8">
    <source>
        <dbReference type="EMBL" id="QGH36877.1"/>
    </source>
</evidence>
<sequence>MASFQKRGKKWQYTISRMVNGKAKPIRKGGFRTRKEAMIAATEVESKLLKGISINVEQVLFSDYFESWLYTYKTNVKMNTLERYKNTLKTIKEYFEGITIQKVTKRSYQQFLNDYAIGRSKVTVRKLNTHVRACVKDAIDEGLIHIDFTRNATITGEASKKSEEKFLNVEESNKLLQELNKQLDRSPTYYLLLLGLTSGMRFGEIVGLQRKDFNFLHNTITINKTWGYTKRMPDGHGPTKTNETRTITMDHNTMQIFKKWFESQPDNIERLVFYSPSSKYKTISNGVANKVLKNTLNKIHANQISVHGLRHTHASVLLYQGVSIYYVSKRLGHTDINTTMNVYTHLVKELEEKSQQVTKEIFESMYV</sequence>
<evidence type="ECO:0000256" key="5">
    <source>
        <dbReference type="PROSITE-ProRule" id="PRU01248"/>
    </source>
</evidence>
<dbReference type="InterPro" id="IPR044068">
    <property type="entry name" value="CB"/>
</dbReference>
<dbReference type="InterPro" id="IPR050808">
    <property type="entry name" value="Phage_Integrase"/>
</dbReference>
<evidence type="ECO:0000313" key="9">
    <source>
        <dbReference type="Proteomes" id="UP000339690"/>
    </source>
</evidence>
<dbReference type="Pfam" id="PF00589">
    <property type="entry name" value="Phage_integrase"/>
    <property type="match status" value="1"/>
</dbReference>
<dbReference type="PROSITE" id="PS51900">
    <property type="entry name" value="CB"/>
    <property type="match status" value="1"/>
</dbReference>
<dbReference type="CDD" id="cd01189">
    <property type="entry name" value="INT_ICEBs1_C_like"/>
    <property type="match status" value="1"/>
</dbReference>
<dbReference type="InterPro" id="IPR002104">
    <property type="entry name" value="Integrase_catalytic"/>
</dbReference>